<dbReference type="EMBL" id="UINC01210016">
    <property type="protein sequence ID" value="SVE33291.1"/>
    <property type="molecule type" value="Genomic_DNA"/>
</dbReference>
<accession>A0A383CMF6</accession>
<feature type="non-terminal residue" evidence="1">
    <location>
        <position position="1"/>
    </location>
</feature>
<evidence type="ECO:0008006" key="2">
    <source>
        <dbReference type="Google" id="ProtNLM"/>
    </source>
</evidence>
<sequence>ISPLVRHFNAEDRHQWGLLSANISARASASEGPEFQRSLKINGIDRETPAFMKLTEANWGSKEYGFFVKLIASSLRVPELLDSNFDTAQLNLTVDKGRAVYELEVGGPLMNARIEGASDLAEDWLDSIVQEDVDIELAPKLAREFQPAGIKFIGNDFMRLPTFISLNGAVRRPDVDVDELAVGIILARNFSALPGNILRKIPIPFLNEPKNPDGTKKMNLLNPFDLLRWVIPGGDER</sequence>
<dbReference type="AlphaFoldDB" id="A0A383CMF6"/>
<gene>
    <name evidence="1" type="ORF">METZ01_LOCUS486145</name>
</gene>
<name>A0A383CMF6_9ZZZZ</name>
<organism evidence="1">
    <name type="scientific">marine metagenome</name>
    <dbReference type="NCBI Taxonomy" id="408172"/>
    <lineage>
        <taxon>unclassified sequences</taxon>
        <taxon>metagenomes</taxon>
        <taxon>ecological metagenomes</taxon>
    </lineage>
</organism>
<evidence type="ECO:0000313" key="1">
    <source>
        <dbReference type="EMBL" id="SVE33291.1"/>
    </source>
</evidence>
<reference evidence="1" key="1">
    <citation type="submission" date="2018-05" db="EMBL/GenBank/DDBJ databases">
        <authorList>
            <person name="Lanie J.A."/>
            <person name="Ng W.-L."/>
            <person name="Kazmierczak K.M."/>
            <person name="Andrzejewski T.M."/>
            <person name="Davidsen T.M."/>
            <person name="Wayne K.J."/>
            <person name="Tettelin H."/>
            <person name="Glass J.I."/>
            <person name="Rusch D."/>
            <person name="Podicherti R."/>
            <person name="Tsui H.-C.T."/>
            <person name="Winkler M.E."/>
        </authorList>
    </citation>
    <scope>NUCLEOTIDE SEQUENCE</scope>
</reference>
<protein>
    <recommendedName>
        <fullName evidence="2">AsmA-like C-terminal domain-containing protein</fullName>
    </recommendedName>
</protein>
<proteinExistence type="predicted"/>